<evidence type="ECO:0000256" key="1">
    <source>
        <dbReference type="SAM" id="SignalP"/>
    </source>
</evidence>
<organism evidence="3 4">
    <name type="scientific">Agromyces luteolus</name>
    <dbReference type="NCBI Taxonomy" id="88373"/>
    <lineage>
        <taxon>Bacteria</taxon>
        <taxon>Bacillati</taxon>
        <taxon>Actinomycetota</taxon>
        <taxon>Actinomycetes</taxon>
        <taxon>Micrococcales</taxon>
        <taxon>Microbacteriaceae</taxon>
        <taxon>Agromyces</taxon>
    </lineage>
</organism>
<dbReference type="GO" id="GO:0042597">
    <property type="term" value="C:periplasmic space"/>
    <property type="evidence" value="ECO:0007669"/>
    <property type="project" value="UniProtKB-ARBA"/>
</dbReference>
<proteinExistence type="predicted"/>
<dbReference type="GO" id="GO:0015833">
    <property type="term" value="P:peptide transport"/>
    <property type="evidence" value="ECO:0007669"/>
    <property type="project" value="TreeGrafter"/>
</dbReference>
<dbReference type="Gene3D" id="3.40.190.10">
    <property type="entry name" value="Periplasmic binding protein-like II"/>
    <property type="match status" value="1"/>
</dbReference>
<evidence type="ECO:0000259" key="2">
    <source>
        <dbReference type="Pfam" id="PF00496"/>
    </source>
</evidence>
<evidence type="ECO:0000313" key="3">
    <source>
        <dbReference type="EMBL" id="MUN08618.1"/>
    </source>
</evidence>
<accession>A0A7C9MJG8</accession>
<dbReference type="InterPro" id="IPR039424">
    <property type="entry name" value="SBP_5"/>
</dbReference>
<dbReference type="Gene3D" id="3.10.105.10">
    <property type="entry name" value="Dipeptide-binding Protein, Domain 3"/>
    <property type="match status" value="1"/>
</dbReference>
<feature type="signal peptide" evidence="1">
    <location>
        <begin position="1"/>
        <end position="32"/>
    </location>
</feature>
<dbReference type="AlphaFoldDB" id="A0A7C9MJG8"/>
<dbReference type="SUPFAM" id="SSF53850">
    <property type="entry name" value="Periplasmic binding protein-like II"/>
    <property type="match status" value="1"/>
</dbReference>
<feature type="domain" description="Solute-binding protein family 5" evidence="2">
    <location>
        <begin position="83"/>
        <end position="423"/>
    </location>
</feature>
<sequence length="519" mass="55746">MRKAPTMKLTPPRLTTAVAAAAVAAIALSGCADDASSSSSDTLTLGTIVQLHTFQASEANFSQESAYLSAVYDTLLQVDADGELAPALVTEWSWDDSKTVVTLELRTDVTFSDGSPFNADVAVANLTRFRDGTSTNASQLADMVSAEADGDSTVVLTLEAPNPAFLTYLTQNAGLQESAEAFDNPDIQTVPVGSGPYLLDTETTVEGSTYYYDKNPDYWNPDQQHYEHLVIKLFSDSTAVLNAIKAGEVDGTPLFTTEDNVPAEAAGYTLSGQQPGWNGLTLADRDGTMSEPLGDVRVRQAINYAFDRQALLDAVAGGQGEVTEQMFPPSSAAYDVSLDSYYDYDPEKAKELLADAGYPDGFTLSMPTARAALGASLYDLVADQLADVGIAVEETEVPIGDFFTALLTPKFPAYYMQLQKDPADWQLAQFILTPNATWNPFHSTDPTVADYLQKIQLGNQDEADQAAADLNRYLVEQAWFAPFYAPGYRYASSPDIEIITMEGGGGAMPALWNILPAGG</sequence>
<dbReference type="PANTHER" id="PTHR30290">
    <property type="entry name" value="PERIPLASMIC BINDING COMPONENT OF ABC TRANSPORTER"/>
    <property type="match status" value="1"/>
</dbReference>
<name>A0A7C9MJG8_9MICO</name>
<dbReference type="Proteomes" id="UP000480122">
    <property type="component" value="Unassembled WGS sequence"/>
</dbReference>
<gene>
    <name evidence="3" type="ORF">GLX25_16035</name>
</gene>
<reference evidence="3 4" key="1">
    <citation type="submission" date="2019-11" db="EMBL/GenBank/DDBJ databases">
        <title>Agromyces kandeliae sp. nov., isolated from mangrove soil.</title>
        <authorList>
            <person name="Wang R."/>
        </authorList>
    </citation>
    <scope>NUCLEOTIDE SEQUENCE [LARGE SCALE GENOMIC DNA]</scope>
    <source>
        <strain evidence="3 4">JCM 11431</strain>
    </source>
</reference>
<dbReference type="InterPro" id="IPR030678">
    <property type="entry name" value="Peptide/Ni-bd"/>
</dbReference>
<dbReference type="GO" id="GO:0043190">
    <property type="term" value="C:ATP-binding cassette (ABC) transporter complex"/>
    <property type="evidence" value="ECO:0007669"/>
    <property type="project" value="InterPro"/>
</dbReference>
<dbReference type="OrthoDB" id="5240629at2"/>
<dbReference type="GO" id="GO:1904680">
    <property type="term" value="F:peptide transmembrane transporter activity"/>
    <property type="evidence" value="ECO:0007669"/>
    <property type="project" value="TreeGrafter"/>
</dbReference>
<dbReference type="PIRSF" id="PIRSF002741">
    <property type="entry name" value="MppA"/>
    <property type="match status" value="1"/>
</dbReference>
<evidence type="ECO:0000313" key="4">
    <source>
        <dbReference type="Proteomes" id="UP000480122"/>
    </source>
</evidence>
<dbReference type="EMBL" id="WODA01000025">
    <property type="protein sequence ID" value="MUN08618.1"/>
    <property type="molecule type" value="Genomic_DNA"/>
</dbReference>
<comment type="caution">
    <text evidence="3">The sequence shown here is derived from an EMBL/GenBank/DDBJ whole genome shotgun (WGS) entry which is preliminary data.</text>
</comment>
<keyword evidence="4" id="KW-1185">Reference proteome</keyword>
<keyword evidence="1" id="KW-0732">Signal</keyword>
<dbReference type="PROSITE" id="PS51257">
    <property type="entry name" value="PROKAR_LIPOPROTEIN"/>
    <property type="match status" value="1"/>
</dbReference>
<dbReference type="Pfam" id="PF00496">
    <property type="entry name" value="SBP_bac_5"/>
    <property type="match status" value="1"/>
</dbReference>
<feature type="chain" id="PRO_5038482297" evidence="1">
    <location>
        <begin position="33"/>
        <end position="519"/>
    </location>
</feature>
<protein>
    <submittedName>
        <fullName evidence="3">Peptide ABC transporter substrate-binding protein</fullName>
    </submittedName>
</protein>
<dbReference type="InterPro" id="IPR000914">
    <property type="entry name" value="SBP_5_dom"/>
</dbReference>